<name>A0ABN4YYS1_PANSE</name>
<sequence length="62" mass="7143">MTVFCLASAFSTKTVQTKQNDYLLFNKADKIHTHHIFILKCDSFFDRAGGINRKFLEKTKSS</sequence>
<accession>A0ABN4YYS1</accession>
<reference evidence="1 2" key="1">
    <citation type="submission" date="2016-10" db="EMBL/GenBank/DDBJ databases">
        <title>Complete Genome Assembly of Pantoea stewartii subsp. stewartii DC283, a Corn Pathogen.</title>
        <authorList>
            <person name="Duong D.A."/>
            <person name="Stevens A.M."/>
            <person name="Jensen R.V."/>
        </authorList>
    </citation>
    <scope>NUCLEOTIDE SEQUENCE [LARGE SCALE GENOMIC DNA]</scope>
    <source>
        <strain evidence="1 2">DC283</strain>
    </source>
</reference>
<organism evidence="1 2">
    <name type="scientific">Pantoea stewartii subsp. stewartii DC283</name>
    <dbReference type="NCBI Taxonomy" id="660596"/>
    <lineage>
        <taxon>Bacteria</taxon>
        <taxon>Pseudomonadati</taxon>
        <taxon>Pseudomonadota</taxon>
        <taxon>Gammaproteobacteria</taxon>
        <taxon>Enterobacterales</taxon>
        <taxon>Erwiniaceae</taxon>
        <taxon>Pantoea</taxon>
    </lineage>
</organism>
<proteinExistence type="predicted"/>
<gene>
    <name evidence="1" type="ORF">DSJ_11180</name>
</gene>
<evidence type="ECO:0000313" key="1">
    <source>
        <dbReference type="EMBL" id="ARF49852.1"/>
    </source>
</evidence>
<evidence type="ECO:0000313" key="2">
    <source>
        <dbReference type="Proteomes" id="UP000192380"/>
    </source>
</evidence>
<dbReference type="EMBL" id="CP017581">
    <property type="protein sequence ID" value="ARF49852.1"/>
    <property type="molecule type" value="Genomic_DNA"/>
</dbReference>
<protein>
    <submittedName>
        <fullName evidence="1">Uncharacterized protein</fullName>
    </submittedName>
</protein>
<dbReference type="Proteomes" id="UP000192380">
    <property type="component" value="Chromosome"/>
</dbReference>
<keyword evidence="2" id="KW-1185">Reference proteome</keyword>